<evidence type="ECO:0000313" key="4">
    <source>
        <dbReference type="Proteomes" id="UP000324222"/>
    </source>
</evidence>
<dbReference type="AlphaFoldDB" id="A0A5B7HP04"/>
<dbReference type="InterPro" id="IPR016024">
    <property type="entry name" value="ARM-type_fold"/>
</dbReference>
<comment type="caution">
    <text evidence="3">The sequence shown here is derived from an EMBL/GenBank/DDBJ whole genome shotgun (WGS) entry which is preliminary data.</text>
</comment>
<reference evidence="3 4" key="1">
    <citation type="submission" date="2019-05" db="EMBL/GenBank/DDBJ databases">
        <title>Another draft genome of Portunus trituberculatus and its Hox gene families provides insights of decapod evolution.</title>
        <authorList>
            <person name="Jeong J.-H."/>
            <person name="Song I."/>
            <person name="Kim S."/>
            <person name="Choi T."/>
            <person name="Kim D."/>
            <person name="Ryu S."/>
            <person name="Kim W."/>
        </authorList>
    </citation>
    <scope>NUCLEOTIDE SEQUENCE [LARGE SCALE GENOMIC DNA]</scope>
    <source>
        <tissue evidence="3">Muscle</tissue>
    </source>
</reference>
<dbReference type="SUPFAM" id="SSF48371">
    <property type="entry name" value="ARM repeat"/>
    <property type="match status" value="1"/>
</dbReference>
<dbReference type="InterPro" id="IPR028267">
    <property type="entry name" value="Pianissimo_N"/>
</dbReference>
<dbReference type="SMART" id="SM01308">
    <property type="entry name" value="RICTOR_N"/>
    <property type="match status" value="1"/>
</dbReference>
<comment type="similarity">
    <text evidence="1">Belongs to the RICTOR family.</text>
</comment>
<sequence>MYHGTEGVKNKRKLRCCLVQDGREIRAGGLRLLRYLIFTKEDVEALMAVNVIPLVIRCMDIMLDNQVERVQALRLARRLLMVAPDLFPLSLARCLVAIARDGAKERDRLLRSALATLNEMGRRQSVTVVLYGTVFMIHVTQSLLGHFAAILNTQVFVECGGVGVVLHNVLDCAMPRINEALLAAILYLLNTPLWRPHCSELHQVLAPFSDFNYKHTSYDLDYYSKSEERELRTQAAKLAVLVCLRSWPGLVSLCQPNTAALKSLVALLYPNHEETRVGTCPKAVHAALVV</sequence>
<dbReference type="OrthoDB" id="271111at2759"/>
<evidence type="ECO:0000259" key="2">
    <source>
        <dbReference type="SMART" id="SM01308"/>
    </source>
</evidence>
<dbReference type="GO" id="GO:0043539">
    <property type="term" value="F:protein serine/threonine kinase activator activity"/>
    <property type="evidence" value="ECO:0007669"/>
    <property type="project" value="TreeGrafter"/>
</dbReference>
<dbReference type="InterPro" id="IPR028268">
    <property type="entry name" value="Pianissimo_fam"/>
</dbReference>
<dbReference type="GO" id="GO:0038203">
    <property type="term" value="P:TORC2 signaling"/>
    <property type="evidence" value="ECO:0007669"/>
    <property type="project" value="TreeGrafter"/>
</dbReference>
<dbReference type="Proteomes" id="UP000324222">
    <property type="component" value="Unassembled WGS sequence"/>
</dbReference>
<feature type="domain" description="Rapamycin-insensitive companion of mTOR N-terminal" evidence="2">
    <location>
        <begin position="1"/>
        <end position="290"/>
    </location>
</feature>
<name>A0A5B7HP04_PORTR</name>
<dbReference type="GO" id="GO:0051897">
    <property type="term" value="P:positive regulation of phosphatidylinositol 3-kinase/protein kinase B signal transduction"/>
    <property type="evidence" value="ECO:0007669"/>
    <property type="project" value="TreeGrafter"/>
</dbReference>
<protein>
    <submittedName>
        <fullName evidence="3">Rapamycin-insensitive companion of mTOR</fullName>
    </submittedName>
</protein>
<dbReference type="Pfam" id="PF14664">
    <property type="entry name" value="RICTOR_N"/>
    <property type="match status" value="1"/>
</dbReference>
<dbReference type="PANTHER" id="PTHR13298">
    <property type="entry name" value="CYTOSOLIC REGULATOR PIANISSIMO"/>
    <property type="match status" value="1"/>
</dbReference>
<accession>A0A5B7HP04</accession>
<evidence type="ECO:0000256" key="1">
    <source>
        <dbReference type="ARBA" id="ARBA00008878"/>
    </source>
</evidence>
<gene>
    <name evidence="3" type="primary">Rictor_0</name>
    <name evidence="3" type="ORF">E2C01_066153</name>
</gene>
<proteinExistence type="inferred from homology"/>
<dbReference type="PANTHER" id="PTHR13298:SF11">
    <property type="entry name" value="RAPAMYCIN-INSENSITIVE COMPANION OF MTOR"/>
    <property type="match status" value="1"/>
</dbReference>
<organism evidence="3 4">
    <name type="scientific">Portunus trituberculatus</name>
    <name type="common">Swimming crab</name>
    <name type="synonym">Neptunus trituberculatus</name>
    <dbReference type="NCBI Taxonomy" id="210409"/>
    <lineage>
        <taxon>Eukaryota</taxon>
        <taxon>Metazoa</taxon>
        <taxon>Ecdysozoa</taxon>
        <taxon>Arthropoda</taxon>
        <taxon>Crustacea</taxon>
        <taxon>Multicrustacea</taxon>
        <taxon>Malacostraca</taxon>
        <taxon>Eumalacostraca</taxon>
        <taxon>Eucarida</taxon>
        <taxon>Decapoda</taxon>
        <taxon>Pleocyemata</taxon>
        <taxon>Brachyura</taxon>
        <taxon>Eubrachyura</taxon>
        <taxon>Portunoidea</taxon>
        <taxon>Portunidae</taxon>
        <taxon>Portuninae</taxon>
        <taxon>Portunus</taxon>
    </lineage>
</organism>
<keyword evidence="4" id="KW-1185">Reference proteome</keyword>
<evidence type="ECO:0000313" key="3">
    <source>
        <dbReference type="EMBL" id="MPC71863.1"/>
    </source>
</evidence>
<dbReference type="EMBL" id="VSRR010033693">
    <property type="protein sequence ID" value="MPC71863.1"/>
    <property type="molecule type" value="Genomic_DNA"/>
</dbReference>
<dbReference type="GO" id="GO:0031932">
    <property type="term" value="C:TORC2 complex"/>
    <property type="evidence" value="ECO:0007669"/>
    <property type="project" value="InterPro"/>
</dbReference>